<dbReference type="EMBL" id="MEUT01000019">
    <property type="protein sequence ID" value="OGC51518.1"/>
    <property type="molecule type" value="Genomic_DNA"/>
</dbReference>
<reference evidence="2 3" key="1">
    <citation type="journal article" date="2016" name="Nat. Commun.">
        <title>Thousands of microbial genomes shed light on interconnected biogeochemical processes in an aquifer system.</title>
        <authorList>
            <person name="Anantharaman K."/>
            <person name="Brown C.T."/>
            <person name="Hug L.A."/>
            <person name="Sharon I."/>
            <person name="Castelle C.J."/>
            <person name="Probst A.J."/>
            <person name="Thomas B.C."/>
            <person name="Singh A."/>
            <person name="Wilkins M.J."/>
            <person name="Karaoz U."/>
            <person name="Brodie E.L."/>
            <person name="Williams K.H."/>
            <person name="Hubbard S.S."/>
            <person name="Banfield J.F."/>
        </authorList>
    </citation>
    <scope>NUCLEOTIDE SEQUENCE [LARGE SCALE GENOMIC DNA]</scope>
</reference>
<evidence type="ECO:0000313" key="2">
    <source>
        <dbReference type="EMBL" id="OGC51518.1"/>
    </source>
</evidence>
<name>A0A1F4V2X0_UNCKA</name>
<organism evidence="2 3">
    <name type="scientific">candidate division WWE3 bacterium RBG_16_37_10</name>
    <dbReference type="NCBI Taxonomy" id="1802610"/>
    <lineage>
        <taxon>Bacteria</taxon>
        <taxon>Katanobacteria</taxon>
    </lineage>
</organism>
<evidence type="ECO:0000313" key="3">
    <source>
        <dbReference type="Proteomes" id="UP000177371"/>
    </source>
</evidence>
<keyword evidence="1" id="KW-1133">Transmembrane helix</keyword>
<dbReference type="Proteomes" id="UP000177371">
    <property type="component" value="Unassembled WGS sequence"/>
</dbReference>
<sequence length="64" mass="7354">MIKKLPYILIVLILVILDFAALDDITTGNEPNYTLEFVILALSVFAYTFLVIKFLLNHKISKIR</sequence>
<feature type="transmembrane region" description="Helical" evidence="1">
    <location>
        <begin position="37"/>
        <end position="56"/>
    </location>
</feature>
<gene>
    <name evidence="2" type="ORF">A2W32_04535</name>
</gene>
<dbReference type="AlphaFoldDB" id="A0A1F4V2X0"/>
<proteinExistence type="predicted"/>
<evidence type="ECO:0000256" key="1">
    <source>
        <dbReference type="SAM" id="Phobius"/>
    </source>
</evidence>
<keyword evidence="1" id="KW-0812">Transmembrane</keyword>
<dbReference type="STRING" id="1802610.A2W32_04535"/>
<accession>A0A1F4V2X0</accession>
<protein>
    <submittedName>
        <fullName evidence="2">Uncharacterized protein</fullName>
    </submittedName>
</protein>
<keyword evidence="1" id="KW-0472">Membrane</keyword>
<comment type="caution">
    <text evidence="2">The sequence shown here is derived from an EMBL/GenBank/DDBJ whole genome shotgun (WGS) entry which is preliminary data.</text>
</comment>